<dbReference type="PANTHER" id="PTHR35395">
    <property type="entry name" value="DUF6536 DOMAIN-CONTAINING PROTEIN"/>
    <property type="match status" value="1"/>
</dbReference>
<evidence type="ECO:0000313" key="3">
    <source>
        <dbReference type="EMBL" id="CAF9936626.1"/>
    </source>
</evidence>
<proteinExistence type="predicted"/>
<keyword evidence="1" id="KW-1133">Transmembrane helix</keyword>
<organism evidence="3 4">
    <name type="scientific">Alectoria fallacina</name>
    <dbReference type="NCBI Taxonomy" id="1903189"/>
    <lineage>
        <taxon>Eukaryota</taxon>
        <taxon>Fungi</taxon>
        <taxon>Dikarya</taxon>
        <taxon>Ascomycota</taxon>
        <taxon>Pezizomycotina</taxon>
        <taxon>Lecanoromycetes</taxon>
        <taxon>OSLEUM clade</taxon>
        <taxon>Lecanoromycetidae</taxon>
        <taxon>Lecanorales</taxon>
        <taxon>Lecanorineae</taxon>
        <taxon>Parmeliaceae</taxon>
        <taxon>Alectoria</taxon>
    </lineage>
</organism>
<feature type="domain" description="DUF6536" evidence="2">
    <location>
        <begin position="90"/>
        <end position="240"/>
    </location>
</feature>
<reference evidence="3" key="1">
    <citation type="submission" date="2021-03" db="EMBL/GenBank/DDBJ databases">
        <authorList>
            <person name="Tagirdzhanova G."/>
        </authorList>
    </citation>
    <scope>NUCLEOTIDE SEQUENCE</scope>
</reference>
<dbReference type="OrthoDB" id="5429634at2759"/>
<dbReference type="Pfam" id="PF20163">
    <property type="entry name" value="DUF6536"/>
    <property type="match status" value="1"/>
</dbReference>
<keyword evidence="4" id="KW-1185">Reference proteome</keyword>
<keyword evidence="1" id="KW-0812">Transmembrane</keyword>
<dbReference type="AlphaFoldDB" id="A0A8H3G237"/>
<dbReference type="PANTHER" id="PTHR35395:SF1">
    <property type="entry name" value="DUF6536 DOMAIN-CONTAINING PROTEIN"/>
    <property type="match status" value="1"/>
</dbReference>
<feature type="transmembrane region" description="Helical" evidence="1">
    <location>
        <begin position="503"/>
        <end position="520"/>
    </location>
</feature>
<name>A0A8H3G237_9LECA</name>
<dbReference type="InterPro" id="IPR046623">
    <property type="entry name" value="DUF6536"/>
</dbReference>
<keyword evidence="1" id="KW-0472">Membrane</keyword>
<feature type="transmembrane region" description="Helical" evidence="1">
    <location>
        <begin position="93"/>
        <end position="121"/>
    </location>
</feature>
<evidence type="ECO:0000259" key="2">
    <source>
        <dbReference type="Pfam" id="PF20163"/>
    </source>
</evidence>
<dbReference type="Proteomes" id="UP000664203">
    <property type="component" value="Unassembled WGS sequence"/>
</dbReference>
<gene>
    <name evidence="3" type="ORF">ALECFALPRED_006902</name>
</gene>
<evidence type="ECO:0000256" key="1">
    <source>
        <dbReference type="SAM" id="Phobius"/>
    </source>
</evidence>
<feature type="transmembrane region" description="Helical" evidence="1">
    <location>
        <begin position="141"/>
        <end position="162"/>
    </location>
</feature>
<dbReference type="EMBL" id="CAJPDR010000449">
    <property type="protein sequence ID" value="CAF9936626.1"/>
    <property type="molecule type" value="Genomic_DNA"/>
</dbReference>
<feature type="transmembrane region" description="Helical" evidence="1">
    <location>
        <begin position="452"/>
        <end position="472"/>
    </location>
</feature>
<protein>
    <recommendedName>
        <fullName evidence="2">DUF6536 domain-containing protein</fullName>
    </recommendedName>
</protein>
<comment type="caution">
    <text evidence="3">The sequence shown here is derived from an EMBL/GenBank/DDBJ whole genome shotgun (WGS) entry which is preliminary data.</text>
</comment>
<sequence>MSNLSDVGHSQWYQRGSHSYHAVDVEPLLEGHEMLDFDGPAMMGSHFISMQPITAPLLEVSDHEDAAINSHCLDGICEEEDQKPKYFQGWRMGITLCVALTGTVLMTNIVLTVFASTKYGIRGGFGTLQEGHCRKTKDLSLWLHLAINVLSTLLLGASNYCMQCLASPTREEVGIAHGQHVWLDIGVPSVWNLRRITPYRLVLWLLLAASSLPLHLLWNSAIFSTLSSQDYLVVAASPDLFNITGLNWSAPVPGILENSTEYNYTLQIFRNASSWDKLDNKACIKAYGQEFVSARGDLLVITSGINASVPLEVIALSEEDFLPYDWMCDSTICNINSVLAHSATWTITIYEPNELSYLVQHCLSKRVEERCRVQFSVVIMIIVIGCNFLKASSAGGLLSLGLANFDYFADSSISFLWQMGYGAVTSESTIRWTLTGSRGLLFTALVANSPQVLLSFLFITYNGLFTCMLLASEWNGYAHTRKPLRVTSPTGVQRSTYRLELPYIYGVLLLVISGTLHWLVSQSLFLARAASFNSKGQADPENANNISFSTVGYSCIAIITVIILGAIVVLIGFPNGFRRYKPGIPLVGSCSAAISAACHQPKEDNNAAKKPLMWGVMSTKNGVGHCCFTSFEVTPPVEGELYGGLDG</sequence>
<evidence type="ECO:0000313" key="4">
    <source>
        <dbReference type="Proteomes" id="UP000664203"/>
    </source>
</evidence>
<feature type="transmembrane region" description="Helical" evidence="1">
    <location>
        <begin position="551"/>
        <end position="573"/>
    </location>
</feature>
<accession>A0A8H3G237</accession>